<evidence type="ECO:0000313" key="3">
    <source>
        <dbReference type="Proteomes" id="UP000688137"/>
    </source>
</evidence>
<organism evidence="2 3">
    <name type="scientific">Paramecium primaurelia</name>
    <dbReference type="NCBI Taxonomy" id="5886"/>
    <lineage>
        <taxon>Eukaryota</taxon>
        <taxon>Sar</taxon>
        <taxon>Alveolata</taxon>
        <taxon>Ciliophora</taxon>
        <taxon>Intramacronucleata</taxon>
        <taxon>Oligohymenophorea</taxon>
        <taxon>Peniculida</taxon>
        <taxon>Parameciidae</taxon>
        <taxon>Paramecium</taxon>
    </lineage>
</organism>
<gene>
    <name evidence="2" type="ORF">PPRIM_AZ9-3.1.T1510043</name>
</gene>
<dbReference type="AlphaFoldDB" id="A0A8S1QBQ5"/>
<dbReference type="EMBL" id="CAJJDM010000156">
    <property type="protein sequence ID" value="CAD8112374.1"/>
    <property type="molecule type" value="Genomic_DNA"/>
</dbReference>
<protein>
    <submittedName>
        <fullName evidence="2">Uncharacterized protein</fullName>
    </submittedName>
</protein>
<reference evidence="2" key="1">
    <citation type="submission" date="2021-01" db="EMBL/GenBank/DDBJ databases">
        <authorList>
            <consortium name="Genoscope - CEA"/>
            <person name="William W."/>
        </authorList>
    </citation>
    <scope>NUCLEOTIDE SEQUENCE</scope>
</reference>
<accession>A0A8S1QBQ5</accession>
<feature type="chain" id="PRO_5035811540" evidence="1">
    <location>
        <begin position="20"/>
        <end position="352"/>
    </location>
</feature>
<keyword evidence="3" id="KW-1185">Reference proteome</keyword>
<feature type="signal peptide" evidence="1">
    <location>
        <begin position="1"/>
        <end position="19"/>
    </location>
</feature>
<evidence type="ECO:0000256" key="1">
    <source>
        <dbReference type="SAM" id="SignalP"/>
    </source>
</evidence>
<evidence type="ECO:0000313" key="2">
    <source>
        <dbReference type="EMBL" id="CAD8112374.1"/>
    </source>
</evidence>
<dbReference type="Proteomes" id="UP000688137">
    <property type="component" value="Unassembled WGS sequence"/>
</dbReference>
<proteinExistence type="predicted"/>
<keyword evidence="1" id="KW-0732">Signal</keyword>
<sequence length="352" mass="41099">MFQQYKLIIFSLIIQSVFAVQNDTKTILVEFDANNFGNTILSTVRMFLQSKGNAEEILVLLNQVLAGLVDDQINMTIFQNLENSIAYHTAQVAANAQMREDNEKALAEIETETDVRQTIQVIIIQNHIKFRYIILVILNILQQVQSNQLQYNKKDIESNERIFAQEETNRNKAHKTWVKKNGEYDVNETTNQLVQYLSLDAKFAELKPKFEALQMRLIYGALFQPIVTAQNGLATKVDQKAIQRIIQLLSQFRYKQQELDLYWKILKIDKKESIRISNFKHSSLILILPHFYEVHTLELEQTQQTLDAEHEWCDLLENTYYAQSSERTRQLGIVERILEQFVLEINSNILIL</sequence>
<name>A0A8S1QBQ5_PARPR</name>
<comment type="caution">
    <text evidence="2">The sequence shown here is derived from an EMBL/GenBank/DDBJ whole genome shotgun (WGS) entry which is preliminary data.</text>
</comment>